<dbReference type="CDD" id="cd03254">
    <property type="entry name" value="ABCC_Glucan_exporter_like"/>
    <property type="match status" value="1"/>
</dbReference>
<feature type="transmembrane region" description="Helical" evidence="8">
    <location>
        <begin position="66"/>
        <end position="86"/>
    </location>
</feature>
<dbReference type="InterPro" id="IPR003439">
    <property type="entry name" value="ABC_transporter-like_ATP-bd"/>
</dbReference>
<dbReference type="Pfam" id="PF00005">
    <property type="entry name" value="ABC_tran"/>
    <property type="match status" value="1"/>
</dbReference>
<protein>
    <submittedName>
        <fullName evidence="11">ABC transporter, ATP-binding protein</fullName>
    </submittedName>
</protein>
<comment type="caution">
    <text evidence="11">The sequence shown here is derived from an EMBL/GenBank/DDBJ whole genome shotgun (WGS) entry which is preliminary data.</text>
</comment>
<keyword evidence="2" id="KW-0813">Transport</keyword>
<evidence type="ECO:0000256" key="3">
    <source>
        <dbReference type="ARBA" id="ARBA00022692"/>
    </source>
</evidence>
<dbReference type="RefSeq" id="WP_023354660.1">
    <property type="nucleotide sequence ID" value="NZ_KI535368.1"/>
</dbReference>
<dbReference type="OrthoDB" id="9762778at2"/>
<dbReference type="PANTHER" id="PTHR43394:SF1">
    <property type="entry name" value="ATP-BINDING CASSETTE SUB-FAMILY B MEMBER 10, MITOCHONDRIAL"/>
    <property type="match status" value="1"/>
</dbReference>
<evidence type="ECO:0000256" key="4">
    <source>
        <dbReference type="ARBA" id="ARBA00022741"/>
    </source>
</evidence>
<organism evidence="11 12">
    <name type="scientific">Catonella morbi ATCC 51271</name>
    <dbReference type="NCBI Taxonomy" id="592026"/>
    <lineage>
        <taxon>Bacteria</taxon>
        <taxon>Bacillati</taxon>
        <taxon>Bacillota</taxon>
        <taxon>Clostridia</taxon>
        <taxon>Lachnospirales</taxon>
        <taxon>Lachnospiraceae</taxon>
        <taxon>Catonella</taxon>
    </lineage>
</organism>
<feature type="transmembrane region" description="Helical" evidence="8">
    <location>
        <begin position="141"/>
        <end position="163"/>
    </location>
</feature>
<keyword evidence="6 8" id="KW-1133">Transmembrane helix</keyword>
<dbReference type="InterPro" id="IPR027417">
    <property type="entry name" value="P-loop_NTPase"/>
</dbReference>
<dbReference type="InterPro" id="IPR011527">
    <property type="entry name" value="ABC1_TM_dom"/>
</dbReference>
<gene>
    <name evidence="11" type="ORF">GCWU0000282_001789</name>
</gene>
<feature type="transmembrane region" description="Helical" evidence="8">
    <location>
        <begin position="274"/>
        <end position="293"/>
    </location>
</feature>
<dbReference type="PROSITE" id="PS50893">
    <property type="entry name" value="ABC_TRANSPORTER_2"/>
    <property type="match status" value="1"/>
</dbReference>
<accession>V2Y1R5</accession>
<dbReference type="FunFam" id="3.40.50.300:FF:000287">
    <property type="entry name" value="Multidrug ABC transporter ATP-binding protein"/>
    <property type="match status" value="1"/>
</dbReference>
<feature type="transmembrane region" description="Helical" evidence="8">
    <location>
        <begin position="30"/>
        <end position="54"/>
    </location>
</feature>
<evidence type="ECO:0000256" key="8">
    <source>
        <dbReference type="SAM" id="Phobius"/>
    </source>
</evidence>
<evidence type="ECO:0000256" key="2">
    <source>
        <dbReference type="ARBA" id="ARBA00022448"/>
    </source>
</evidence>
<keyword evidence="5 11" id="KW-0067">ATP-binding</keyword>
<keyword evidence="7 8" id="KW-0472">Membrane</keyword>
<keyword evidence="4" id="KW-0547">Nucleotide-binding</keyword>
<keyword evidence="3 8" id="KW-0812">Transmembrane</keyword>
<name>V2Y1R5_9FIRM</name>
<dbReference type="GO" id="GO:0015421">
    <property type="term" value="F:ABC-type oligopeptide transporter activity"/>
    <property type="evidence" value="ECO:0007669"/>
    <property type="project" value="TreeGrafter"/>
</dbReference>
<dbReference type="InterPro" id="IPR003593">
    <property type="entry name" value="AAA+_ATPase"/>
</dbReference>
<dbReference type="SUPFAM" id="SSF52540">
    <property type="entry name" value="P-loop containing nucleoside triphosphate hydrolases"/>
    <property type="match status" value="1"/>
</dbReference>
<evidence type="ECO:0000256" key="5">
    <source>
        <dbReference type="ARBA" id="ARBA00022840"/>
    </source>
</evidence>
<dbReference type="SMART" id="SM00382">
    <property type="entry name" value="AAA"/>
    <property type="match status" value="1"/>
</dbReference>
<reference evidence="11 12" key="1">
    <citation type="submission" date="2013-06" db="EMBL/GenBank/DDBJ databases">
        <authorList>
            <person name="Weinstock G."/>
            <person name="Sodergren E."/>
            <person name="Clifton S."/>
            <person name="Fulton L."/>
            <person name="Fulton B."/>
            <person name="Courtney L."/>
            <person name="Fronick C."/>
            <person name="Harrison M."/>
            <person name="Strong C."/>
            <person name="Farmer C."/>
            <person name="Delahaunty K."/>
            <person name="Markovic C."/>
            <person name="Hall O."/>
            <person name="Minx P."/>
            <person name="Tomlinson C."/>
            <person name="Mitreva M."/>
            <person name="Nelson J."/>
            <person name="Hou S."/>
            <person name="Wollam A."/>
            <person name="Pepin K.H."/>
            <person name="Johnson M."/>
            <person name="Bhonagiri V."/>
            <person name="Nash W.E."/>
            <person name="Warren W."/>
            <person name="Chinwalla A."/>
            <person name="Mardis E.R."/>
            <person name="Wilson R.K."/>
        </authorList>
    </citation>
    <scope>NUCLEOTIDE SEQUENCE [LARGE SCALE GENOMIC DNA]</scope>
    <source>
        <strain evidence="11 12">ATCC 51271</strain>
    </source>
</reference>
<sequence>MQDKTTIKFLPWLGIPKLWPYFRAYKKEMVIMFVTAAISTLFEIVFPLFNQYAINNFIGKRELNGIGMFVVLYFIAIVIQIIMQFISPYVASNIEISVARDLRNSSFNHLQSLSFSYFNQNNVGYIHARVMSDTGRIGEIAAWYFFDIMWSTVYIVGAFAVMFSLNAKLALAIAIILPIEAIIVSIFQKNLLHLNREVREINSAITGNFNEGITGAKEIKTLVAEGRMKENFDRDTLNMKRKSIRVAHFSALSSSLVSLVSSVVIALVLMQASILSLEGVMLIGTLSVFMSYVQGIIEPISNITLTFADLIASSVNIERFTGLMATESDVADSKEVVEKYGDIFNPKKENWEELHGDIEFKDVTFKYPDGDEYVLENFNLKVPQGTNVAIVGETGAGKSTLVNLVCRFFEPTKGQVLIDGRDARERSGQWLHSNIGYVLQSPHLFSGTIRENLRYGKPDATDEEIMKALELVSATEVVEKMDKGLDSEVGEGGDLLSTGEKQLISFARAIIAEPKILVLDEATSSIDTVTEKIIQDAIDKVITGRTSFVIAHRLSTIVNADVILVVKDGKIIEQGKHKELMRQKGYYYGLFTRQFENSVVDEIG</sequence>
<dbReference type="PROSITE" id="PS50929">
    <property type="entry name" value="ABC_TM1F"/>
    <property type="match status" value="1"/>
</dbReference>
<evidence type="ECO:0000256" key="7">
    <source>
        <dbReference type="ARBA" id="ARBA00023136"/>
    </source>
</evidence>
<evidence type="ECO:0000256" key="1">
    <source>
        <dbReference type="ARBA" id="ARBA00004651"/>
    </source>
</evidence>
<dbReference type="InterPro" id="IPR036640">
    <property type="entry name" value="ABC1_TM_sf"/>
</dbReference>
<dbReference type="PANTHER" id="PTHR43394">
    <property type="entry name" value="ATP-DEPENDENT PERMEASE MDL1, MITOCHONDRIAL"/>
    <property type="match status" value="1"/>
</dbReference>
<feature type="domain" description="ABC transmembrane type-1" evidence="10">
    <location>
        <begin position="30"/>
        <end position="312"/>
    </location>
</feature>
<dbReference type="STRING" id="592026.GCWU0000282_001789"/>
<proteinExistence type="predicted"/>
<dbReference type="GO" id="GO:0005886">
    <property type="term" value="C:plasma membrane"/>
    <property type="evidence" value="ECO:0007669"/>
    <property type="project" value="UniProtKB-SubCell"/>
</dbReference>
<dbReference type="eggNOG" id="COG1132">
    <property type="taxonomic scope" value="Bacteria"/>
</dbReference>
<dbReference type="CDD" id="cd18540">
    <property type="entry name" value="ABC_6TM_exporter_like"/>
    <property type="match status" value="1"/>
</dbReference>
<dbReference type="EMBL" id="ACIL03000013">
    <property type="protein sequence ID" value="ESL02918.1"/>
    <property type="molecule type" value="Genomic_DNA"/>
</dbReference>
<feature type="transmembrane region" description="Helical" evidence="8">
    <location>
        <begin position="169"/>
        <end position="187"/>
    </location>
</feature>
<comment type="subcellular location">
    <subcellularLocation>
        <location evidence="1">Cell membrane</location>
        <topology evidence="1">Multi-pass membrane protein</topology>
    </subcellularLocation>
</comment>
<dbReference type="HOGENOM" id="CLU_000604_84_3_9"/>
<dbReference type="Gene3D" id="1.20.1560.10">
    <property type="entry name" value="ABC transporter type 1, transmembrane domain"/>
    <property type="match status" value="1"/>
</dbReference>
<feature type="transmembrane region" description="Helical" evidence="8">
    <location>
        <begin position="246"/>
        <end position="268"/>
    </location>
</feature>
<dbReference type="InterPro" id="IPR039421">
    <property type="entry name" value="Type_1_exporter"/>
</dbReference>
<evidence type="ECO:0000256" key="6">
    <source>
        <dbReference type="ARBA" id="ARBA00022989"/>
    </source>
</evidence>
<keyword evidence="12" id="KW-1185">Reference proteome</keyword>
<evidence type="ECO:0000313" key="12">
    <source>
        <dbReference type="Proteomes" id="UP000018227"/>
    </source>
</evidence>
<dbReference type="Pfam" id="PF00664">
    <property type="entry name" value="ABC_membrane"/>
    <property type="match status" value="1"/>
</dbReference>
<dbReference type="Proteomes" id="UP000018227">
    <property type="component" value="Unassembled WGS sequence"/>
</dbReference>
<dbReference type="Gene3D" id="3.40.50.300">
    <property type="entry name" value="P-loop containing nucleotide triphosphate hydrolases"/>
    <property type="match status" value="1"/>
</dbReference>
<evidence type="ECO:0000313" key="11">
    <source>
        <dbReference type="EMBL" id="ESL02918.1"/>
    </source>
</evidence>
<dbReference type="GO" id="GO:0005524">
    <property type="term" value="F:ATP binding"/>
    <property type="evidence" value="ECO:0007669"/>
    <property type="project" value="UniProtKB-KW"/>
</dbReference>
<feature type="domain" description="ABC transporter" evidence="9">
    <location>
        <begin position="358"/>
        <end position="593"/>
    </location>
</feature>
<dbReference type="GO" id="GO:0016887">
    <property type="term" value="F:ATP hydrolysis activity"/>
    <property type="evidence" value="ECO:0007669"/>
    <property type="project" value="InterPro"/>
</dbReference>
<dbReference type="SUPFAM" id="SSF90123">
    <property type="entry name" value="ABC transporter transmembrane region"/>
    <property type="match status" value="1"/>
</dbReference>
<dbReference type="AlphaFoldDB" id="V2Y1R5"/>
<evidence type="ECO:0000259" key="9">
    <source>
        <dbReference type="PROSITE" id="PS50893"/>
    </source>
</evidence>
<evidence type="ECO:0000259" key="10">
    <source>
        <dbReference type="PROSITE" id="PS50929"/>
    </source>
</evidence>